<keyword evidence="6 8" id="KW-0326">Glycosidase</keyword>
<sequence>MKFSLMGGVLNAAYTRKVVPFLLVSVVLSVTACNEDGHSSRVSDLSYGSDLSTSSGSPLSFEPSSDNSLDALISAHTCPSDSDHAFNNYVVAVPDIVEAENFDPAGYQDSSTGNEGGSYRTNTDVDIKGVDSGYALGWITSGEWLEYTINVETEGDYDITIRSGSINAGRKLSITQCGQTLIDSFTIPVVGAWGEFKVWPAGTIHLTPGIQKIRVTATGPDFFDLDWIYIGPYNSTMDPPDPEVEAPTSFPNPLIRYDASDPVNGPGNYIFTADGAGFQWNDKLYLFTTHDEQAQGVSGYRMFDYRLWETTDMIHWENKGAVARYSDWAWARGNDAAGDANAMQTVHRKDAQGNDKFYIYVPINGDPSGWGITIGVGVADRPEGPYTDPRGMPMILLADTAGLWYQATGQTADHGWRNLDPTVFVDDDGRAYMYWGNNSLYWVELEQDMIHLKGESYSLDASGKMINRNTSNVKINVVSNLPDFEEAAYLHKYGDWYYLSFSKGFPESTAYAMSRTPRGPWEYKGHILDSSAIPSGVGTVHHSIFEFKGAHYMSYHNAGLPTGGDYRRSVCIDRIYYNEDGTIKKLIPTTL</sequence>
<dbReference type="PANTHER" id="PTHR43772">
    <property type="entry name" value="ENDO-1,4-BETA-XYLANASE"/>
    <property type="match status" value="1"/>
</dbReference>
<organism evidence="10 11">
    <name type="scientific">Gynuella sunshinyii YC6258</name>
    <dbReference type="NCBI Taxonomy" id="1445510"/>
    <lineage>
        <taxon>Bacteria</taxon>
        <taxon>Pseudomonadati</taxon>
        <taxon>Pseudomonadota</taxon>
        <taxon>Gammaproteobacteria</taxon>
        <taxon>Oceanospirillales</taxon>
        <taxon>Saccharospirillaceae</taxon>
        <taxon>Gynuella</taxon>
    </lineage>
</organism>
<proteinExistence type="inferred from homology"/>
<reference evidence="10 11" key="1">
    <citation type="submission" date="2014-01" db="EMBL/GenBank/DDBJ databases">
        <title>Full genme sequencing of cellulolytic bacterium Gynuella sunshinyii YC6258T gen. nov., sp. nov.</title>
        <authorList>
            <person name="Khan H."/>
            <person name="Chung E.J."/>
            <person name="Chung Y.R."/>
        </authorList>
    </citation>
    <scope>NUCLEOTIDE SEQUENCE [LARGE SCALE GENOMIC DNA]</scope>
    <source>
        <strain evidence="10 11">YC6258</strain>
    </source>
</reference>
<dbReference type="GO" id="GO:0045493">
    <property type="term" value="P:xylan catabolic process"/>
    <property type="evidence" value="ECO:0007669"/>
    <property type="project" value="UniProtKB-KW"/>
</dbReference>
<evidence type="ECO:0000256" key="1">
    <source>
        <dbReference type="ARBA" id="ARBA00009865"/>
    </source>
</evidence>
<accession>A0A0C5VPF2</accession>
<evidence type="ECO:0000256" key="6">
    <source>
        <dbReference type="ARBA" id="ARBA00023295"/>
    </source>
</evidence>
<dbReference type="InterPro" id="IPR008979">
    <property type="entry name" value="Galactose-bd-like_sf"/>
</dbReference>
<gene>
    <name evidence="10" type="ORF">YC6258_04105</name>
</gene>
<dbReference type="CDD" id="cd18618">
    <property type="entry name" value="GH43_Xsa43E-like"/>
    <property type="match status" value="1"/>
</dbReference>
<feature type="domain" description="CBM6" evidence="9">
    <location>
        <begin position="95"/>
        <end position="231"/>
    </location>
</feature>
<keyword evidence="3" id="KW-0732">Signal</keyword>
<feature type="site" description="Important for catalytic activity, responsible for pKa modulation of the active site Glu and correct orientation of both the proton donor and substrate" evidence="7">
    <location>
        <position position="420"/>
    </location>
</feature>
<dbReference type="Pfam" id="PF03422">
    <property type="entry name" value="CBM_6"/>
    <property type="match status" value="1"/>
</dbReference>
<dbReference type="GO" id="GO:0030246">
    <property type="term" value="F:carbohydrate binding"/>
    <property type="evidence" value="ECO:0007669"/>
    <property type="project" value="InterPro"/>
</dbReference>
<name>A0A0C5VPF2_9GAMM</name>
<dbReference type="InterPro" id="IPR005084">
    <property type="entry name" value="CBM6"/>
</dbReference>
<keyword evidence="4 8" id="KW-0378">Hydrolase</keyword>
<dbReference type="GO" id="GO:0004553">
    <property type="term" value="F:hydrolase activity, hydrolyzing O-glycosyl compounds"/>
    <property type="evidence" value="ECO:0007669"/>
    <property type="project" value="InterPro"/>
</dbReference>
<comment type="similarity">
    <text evidence="1 8">Belongs to the glycosyl hydrolase 43 family.</text>
</comment>
<keyword evidence="2" id="KW-0624">Polysaccharide degradation</keyword>
<keyword evidence="5" id="KW-0119">Carbohydrate metabolism</keyword>
<dbReference type="EMBL" id="CP007142">
    <property type="protein sequence ID" value="AJQ96141.1"/>
    <property type="molecule type" value="Genomic_DNA"/>
</dbReference>
<evidence type="ECO:0000256" key="7">
    <source>
        <dbReference type="PIRSR" id="PIRSR606710-2"/>
    </source>
</evidence>
<dbReference type="AlphaFoldDB" id="A0A0C5VPF2"/>
<dbReference type="STRING" id="1445510.YC6258_04105"/>
<evidence type="ECO:0000313" key="11">
    <source>
        <dbReference type="Proteomes" id="UP000032266"/>
    </source>
</evidence>
<evidence type="ECO:0000256" key="4">
    <source>
        <dbReference type="ARBA" id="ARBA00022801"/>
    </source>
</evidence>
<dbReference type="SMART" id="SM00606">
    <property type="entry name" value="CBD_IV"/>
    <property type="match status" value="1"/>
</dbReference>
<dbReference type="InterPro" id="IPR052176">
    <property type="entry name" value="Glycosyl_Hydrlase_43_Enz"/>
</dbReference>
<dbReference type="HOGENOM" id="CLU_461360_0_0_6"/>
<keyword evidence="2" id="KW-0858">Xylan degradation</keyword>
<protein>
    <submittedName>
        <fullName evidence="10">Beta-xylosidase</fullName>
    </submittedName>
</protein>
<dbReference type="InterPro" id="IPR006584">
    <property type="entry name" value="Cellulose-bd_IV"/>
</dbReference>
<evidence type="ECO:0000256" key="5">
    <source>
        <dbReference type="ARBA" id="ARBA00023277"/>
    </source>
</evidence>
<dbReference type="RefSeq" id="WP_052830402.1">
    <property type="nucleotide sequence ID" value="NZ_CP007142.1"/>
</dbReference>
<keyword evidence="11" id="KW-1185">Reference proteome</keyword>
<dbReference type="PROSITE" id="PS51257">
    <property type="entry name" value="PROKAR_LIPOPROTEIN"/>
    <property type="match status" value="1"/>
</dbReference>
<dbReference type="SUPFAM" id="SSF49785">
    <property type="entry name" value="Galactose-binding domain-like"/>
    <property type="match status" value="1"/>
</dbReference>
<dbReference type="Proteomes" id="UP000032266">
    <property type="component" value="Chromosome"/>
</dbReference>
<dbReference type="Pfam" id="PF04616">
    <property type="entry name" value="Glyco_hydro_43"/>
    <property type="match status" value="1"/>
</dbReference>
<dbReference type="Gene3D" id="2.115.10.20">
    <property type="entry name" value="Glycosyl hydrolase domain, family 43"/>
    <property type="match status" value="1"/>
</dbReference>
<dbReference type="Gene3D" id="2.60.120.260">
    <property type="entry name" value="Galactose-binding domain-like"/>
    <property type="match status" value="1"/>
</dbReference>
<evidence type="ECO:0000313" key="10">
    <source>
        <dbReference type="EMBL" id="AJQ96141.1"/>
    </source>
</evidence>
<dbReference type="PROSITE" id="PS51175">
    <property type="entry name" value="CBM6"/>
    <property type="match status" value="1"/>
</dbReference>
<dbReference type="PANTHER" id="PTHR43772:SF2">
    <property type="entry name" value="PUTATIVE (AFU_ORTHOLOGUE AFUA_2G04480)-RELATED"/>
    <property type="match status" value="1"/>
</dbReference>
<dbReference type="CDD" id="cd04080">
    <property type="entry name" value="CBM6_cellulase-like"/>
    <property type="match status" value="1"/>
</dbReference>
<evidence type="ECO:0000256" key="8">
    <source>
        <dbReference type="RuleBase" id="RU361187"/>
    </source>
</evidence>
<evidence type="ECO:0000259" key="9">
    <source>
        <dbReference type="PROSITE" id="PS51175"/>
    </source>
</evidence>
<dbReference type="KEGG" id="gsn:YC6258_04105"/>
<evidence type="ECO:0000256" key="3">
    <source>
        <dbReference type="ARBA" id="ARBA00022729"/>
    </source>
</evidence>
<evidence type="ECO:0000256" key="2">
    <source>
        <dbReference type="ARBA" id="ARBA00022651"/>
    </source>
</evidence>
<dbReference type="InterPro" id="IPR006710">
    <property type="entry name" value="Glyco_hydro_43"/>
</dbReference>
<dbReference type="SUPFAM" id="SSF75005">
    <property type="entry name" value="Arabinanase/levansucrase/invertase"/>
    <property type="match status" value="1"/>
</dbReference>
<dbReference type="InterPro" id="IPR023296">
    <property type="entry name" value="Glyco_hydro_beta-prop_sf"/>
</dbReference>